<proteinExistence type="predicted"/>
<comment type="caution">
    <text evidence="4">The sequence shown here is derived from an EMBL/GenBank/DDBJ whole genome shotgun (WGS) entry which is preliminary data.</text>
</comment>
<accession>A0A4Y2P4W9</accession>
<dbReference type="Proteomes" id="UP000499080">
    <property type="component" value="Unassembled WGS sequence"/>
</dbReference>
<dbReference type="AlphaFoldDB" id="A0A4Y2P4W9"/>
<organism evidence="4 5">
    <name type="scientific">Araneus ventricosus</name>
    <name type="common">Orbweaver spider</name>
    <name type="synonym">Epeira ventricosa</name>
    <dbReference type="NCBI Taxonomy" id="182803"/>
    <lineage>
        <taxon>Eukaryota</taxon>
        <taxon>Metazoa</taxon>
        <taxon>Ecdysozoa</taxon>
        <taxon>Arthropoda</taxon>
        <taxon>Chelicerata</taxon>
        <taxon>Arachnida</taxon>
        <taxon>Araneae</taxon>
        <taxon>Araneomorphae</taxon>
        <taxon>Entelegynae</taxon>
        <taxon>Araneoidea</taxon>
        <taxon>Araneidae</taxon>
        <taxon>Araneus</taxon>
    </lineage>
</organism>
<evidence type="ECO:0000259" key="3">
    <source>
        <dbReference type="Pfam" id="PF21107"/>
    </source>
</evidence>
<dbReference type="OrthoDB" id="10057854at2759"/>
<sequence>MDPKASRDLTSLRPGISHYSRLPVQRRVMQLGMIMPSMAVMAQRGQERRAEETEEQRNSRLAVMAQRGQRRRAEETDEQRNSRLAVMGQRSQQRRAEETEEQTKGIRFWGNVTFTYDSYDDYCSDESTYYPSVTTCTDTSEAKANDSETRELCKQMEEINKDLKVLSRKLDEIAVLQKLL</sequence>
<feature type="region of interest" description="Disordered" evidence="2">
    <location>
        <begin position="42"/>
        <end position="102"/>
    </location>
</feature>
<feature type="compositionally biased region" description="Basic and acidic residues" evidence="2">
    <location>
        <begin position="71"/>
        <end position="81"/>
    </location>
</feature>
<dbReference type="EMBL" id="BGPR01010238">
    <property type="protein sequence ID" value="GBN45056.1"/>
    <property type="molecule type" value="Genomic_DNA"/>
</dbReference>
<dbReference type="Pfam" id="PF21107">
    <property type="entry name" value="STPRs"/>
    <property type="match status" value="1"/>
</dbReference>
<name>A0A4Y2P4W9_ARAVE</name>
<gene>
    <name evidence="4" type="ORF">AVEN_127501_1</name>
</gene>
<dbReference type="InterPro" id="IPR048998">
    <property type="entry name" value="STPR"/>
</dbReference>
<feature type="compositionally biased region" description="Basic and acidic residues" evidence="2">
    <location>
        <begin position="45"/>
        <end position="58"/>
    </location>
</feature>
<evidence type="ECO:0000313" key="5">
    <source>
        <dbReference type="Proteomes" id="UP000499080"/>
    </source>
</evidence>
<protein>
    <recommendedName>
        <fullName evidence="3">STPR domain-containing protein</fullName>
    </recommendedName>
</protein>
<evidence type="ECO:0000256" key="2">
    <source>
        <dbReference type="SAM" id="MobiDB-lite"/>
    </source>
</evidence>
<keyword evidence="5" id="KW-1185">Reference proteome</keyword>
<reference evidence="4 5" key="1">
    <citation type="journal article" date="2019" name="Sci. Rep.">
        <title>Orb-weaving spider Araneus ventricosus genome elucidates the spidroin gene catalogue.</title>
        <authorList>
            <person name="Kono N."/>
            <person name="Nakamura H."/>
            <person name="Ohtoshi R."/>
            <person name="Moran D.A.P."/>
            <person name="Shinohara A."/>
            <person name="Yoshida Y."/>
            <person name="Fujiwara M."/>
            <person name="Mori M."/>
            <person name="Tomita M."/>
            <person name="Arakawa K."/>
        </authorList>
    </citation>
    <scope>NUCLEOTIDE SEQUENCE [LARGE SCALE GENOMIC DNA]</scope>
</reference>
<feature type="domain" description="STPR" evidence="3">
    <location>
        <begin position="39"/>
        <end position="104"/>
    </location>
</feature>
<keyword evidence="1" id="KW-0175">Coiled coil</keyword>
<feature type="coiled-coil region" evidence="1">
    <location>
        <begin position="149"/>
        <end position="176"/>
    </location>
</feature>
<evidence type="ECO:0000313" key="4">
    <source>
        <dbReference type="EMBL" id="GBN45056.1"/>
    </source>
</evidence>
<evidence type="ECO:0000256" key="1">
    <source>
        <dbReference type="SAM" id="Coils"/>
    </source>
</evidence>